<keyword evidence="4" id="KW-1185">Reference proteome</keyword>
<dbReference type="GO" id="GO:0008374">
    <property type="term" value="F:O-acyltransferase activity"/>
    <property type="evidence" value="ECO:0007669"/>
    <property type="project" value="InterPro"/>
</dbReference>
<keyword evidence="1" id="KW-0472">Membrane</keyword>
<evidence type="ECO:0000313" key="4">
    <source>
        <dbReference type="Proteomes" id="UP000489600"/>
    </source>
</evidence>
<protein>
    <recommendedName>
        <fullName evidence="2">O-acyltransferase WSD1 C-terminal domain-containing protein</fullName>
    </recommendedName>
</protein>
<dbReference type="EMBL" id="CABITT030000001">
    <property type="protein sequence ID" value="VVA90141.1"/>
    <property type="molecule type" value="Genomic_DNA"/>
</dbReference>
<proteinExistence type="predicted"/>
<organism evidence="3 4">
    <name type="scientific">Arabis nemorensis</name>
    <dbReference type="NCBI Taxonomy" id="586526"/>
    <lineage>
        <taxon>Eukaryota</taxon>
        <taxon>Viridiplantae</taxon>
        <taxon>Streptophyta</taxon>
        <taxon>Embryophyta</taxon>
        <taxon>Tracheophyta</taxon>
        <taxon>Spermatophyta</taxon>
        <taxon>Magnoliopsida</taxon>
        <taxon>eudicotyledons</taxon>
        <taxon>Gunneridae</taxon>
        <taxon>Pentapetalae</taxon>
        <taxon>rosids</taxon>
        <taxon>malvids</taxon>
        <taxon>Brassicales</taxon>
        <taxon>Brassicaceae</taxon>
        <taxon>Arabideae</taxon>
        <taxon>Arabis</taxon>
    </lineage>
</organism>
<accession>A0A565AL39</accession>
<comment type="caution">
    <text evidence="3">The sequence shown here is derived from an EMBL/GenBank/DDBJ whole genome shotgun (WGS) entry which is preliminary data.</text>
</comment>
<dbReference type="InterPro" id="IPR009721">
    <property type="entry name" value="O-acyltransferase_WSD1_C"/>
</dbReference>
<sequence>MTVEKQMTAGEKPLSPFSRLFSLPGRDCFNIITIGSKNECNPIVIVEGLKNTLINHPRFSSILDTGNGEHKGKAKWVRTQVNVEEHVIIPEIDPNIENPDQFLEDYTSSMAVTPMDKSKPLWEFHLLKMKTSHHSLGDGMSLMSLLLACTRKTCDPEAFSTFVVASTKRSASATINTCWFWSMVAWFWYIVRVIFHTCVGVFKSMVMACFGGDTSSLLMGKSGATLCPNKFIHRIISLEDVKFVLNAMNADLAKMMAKGSKFRWGNSMGYVTFPLWMKSENDILEYIRRAKATMDRKKLSLEPLFSYALLKFIMEVFGIKALNIFMKRIFGRSTMVFSNVIGPTEEISYFDHQISYIAATSIGLPQVLTVNIQSYVNKVIFNLGVDLVVISDPHHLCDLIFEALRMMKTVAAENTCCDSYA</sequence>
<name>A0A565AL39_9BRAS</name>
<feature type="transmembrane region" description="Helical" evidence="1">
    <location>
        <begin position="179"/>
        <end position="202"/>
    </location>
</feature>
<dbReference type="GO" id="GO:0005886">
    <property type="term" value="C:plasma membrane"/>
    <property type="evidence" value="ECO:0007669"/>
    <property type="project" value="TreeGrafter"/>
</dbReference>
<dbReference type="PANTHER" id="PTHR31650">
    <property type="entry name" value="O-ACYLTRANSFERASE (WSD1-LIKE) FAMILY PROTEIN"/>
    <property type="match status" value="1"/>
</dbReference>
<evidence type="ECO:0000313" key="3">
    <source>
        <dbReference type="EMBL" id="VVA90141.1"/>
    </source>
</evidence>
<dbReference type="Proteomes" id="UP000489600">
    <property type="component" value="Unassembled WGS sequence"/>
</dbReference>
<keyword evidence="1" id="KW-1133">Transmembrane helix</keyword>
<gene>
    <name evidence="3" type="ORF">ANE_LOCUS586</name>
</gene>
<dbReference type="Pfam" id="PF06974">
    <property type="entry name" value="WS_DGAT_C"/>
    <property type="match status" value="1"/>
</dbReference>
<keyword evidence="1" id="KW-0812">Transmembrane</keyword>
<evidence type="ECO:0000259" key="2">
    <source>
        <dbReference type="Pfam" id="PF06974"/>
    </source>
</evidence>
<reference evidence="3" key="1">
    <citation type="submission" date="2019-07" db="EMBL/GenBank/DDBJ databases">
        <authorList>
            <person name="Dittberner H."/>
        </authorList>
    </citation>
    <scope>NUCLEOTIDE SEQUENCE [LARGE SCALE GENOMIC DNA]</scope>
</reference>
<dbReference type="InterPro" id="IPR045034">
    <property type="entry name" value="O-acyltransferase_WSD1-like"/>
</dbReference>
<feature type="domain" description="O-acyltransferase WSD1 C-terminal" evidence="2">
    <location>
        <begin position="264"/>
        <end position="408"/>
    </location>
</feature>
<dbReference type="GO" id="GO:0019432">
    <property type="term" value="P:triglyceride biosynthetic process"/>
    <property type="evidence" value="ECO:0007669"/>
    <property type="project" value="TreeGrafter"/>
</dbReference>
<dbReference type="PANTHER" id="PTHR31650:SF25">
    <property type="entry name" value="WAX ESTER SYNTHASE_DIACYLGLYCEROL ACYLTRANSFERASE 2"/>
    <property type="match status" value="1"/>
</dbReference>
<dbReference type="OrthoDB" id="619536at2759"/>
<feature type="transmembrane region" description="Helical" evidence="1">
    <location>
        <begin position="304"/>
        <end position="326"/>
    </location>
</feature>
<dbReference type="AlphaFoldDB" id="A0A565AL39"/>
<evidence type="ECO:0000256" key="1">
    <source>
        <dbReference type="SAM" id="Phobius"/>
    </source>
</evidence>